<sequence length="118" mass="13282">MSNNLDLFQQVIMESGTVLTCYDAVGPTHPSFYMAKYACNYTDEMWNSGNFGPLKDCLMKIDVQDGIDFQKNQSQAALQIFEDVYLPSGTADDDHMAWLQFAVDHISLGELSEMLNII</sequence>
<dbReference type="AlphaFoldDB" id="A0A914CT25"/>
<name>A0A914CT25_9BILA</name>
<dbReference type="WBParaSite" id="ACRNAN_scaffold14267.g29382.t1">
    <property type="protein sequence ID" value="ACRNAN_scaffold14267.g29382.t1"/>
    <property type="gene ID" value="ACRNAN_scaffold14267.g29382"/>
</dbReference>
<keyword evidence="1" id="KW-1185">Reference proteome</keyword>
<evidence type="ECO:0000313" key="2">
    <source>
        <dbReference type="WBParaSite" id="ACRNAN_scaffold14267.g29382.t1"/>
    </source>
</evidence>
<protein>
    <submittedName>
        <fullName evidence="2">Uncharacterized protein</fullName>
    </submittedName>
</protein>
<organism evidence="1 2">
    <name type="scientific">Acrobeloides nanus</name>
    <dbReference type="NCBI Taxonomy" id="290746"/>
    <lineage>
        <taxon>Eukaryota</taxon>
        <taxon>Metazoa</taxon>
        <taxon>Ecdysozoa</taxon>
        <taxon>Nematoda</taxon>
        <taxon>Chromadorea</taxon>
        <taxon>Rhabditida</taxon>
        <taxon>Tylenchina</taxon>
        <taxon>Cephalobomorpha</taxon>
        <taxon>Cephaloboidea</taxon>
        <taxon>Cephalobidae</taxon>
        <taxon>Acrobeloides</taxon>
    </lineage>
</organism>
<proteinExistence type="predicted"/>
<evidence type="ECO:0000313" key="1">
    <source>
        <dbReference type="Proteomes" id="UP000887540"/>
    </source>
</evidence>
<accession>A0A914CT25</accession>
<dbReference type="Proteomes" id="UP000887540">
    <property type="component" value="Unplaced"/>
</dbReference>
<reference evidence="2" key="1">
    <citation type="submission" date="2022-11" db="UniProtKB">
        <authorList>
            <consortium name="WormBaseParasite"/>
        </authorList>
    </citation>
    <scope>IDENTIFICATION</scope>
</reference>